<evidence type="ECO:0000313" key="1">
    <source>
        <dbReference type="EMBL" id="MQY46655.1"/>
    </source>
</evidence>
<keyword evidence="2" id="KW-1185">Reference proteome</keyword>
<dbReference type="Proteomes" id="UP000435138">
    <property type="component" value="Unassembled WGS sequence"/>
</dbReference>
<gene>
    <name evidence="1" type="ORF">GAO09_11460</name>
</gene>
<accession>A0A6A8A5U6</accession>
<evidence type="ECO:0000313" key="2">
    <source>
        <dbReference type="Proteomes" id="UP000435138"/>
    </source>
</evidence>
<reference evidence="1 2" key="1">
    <citation type="submission" date="2019-11" db="EMBL/GenBank/DDBJ databases">
        <title>Genome analysis of Rhizobacterium cereale a novel genus and species isolated from maize roots in North Spain.</title>
        <authorList>
            <person name="Menendez E."/>
            <person name="Flores-Felix J.D."/>
            <person name="Ramirez-Bahena M.-H."/>
            <person name="Igual J.M."/>
            <person name="Garcia-Fraile P."/>
            <person name="Peix A."/>
            <person name="Velazquez E."/>
        </authorList>
    </citation>
    <scope>NUCLEOTIDE SEQUENCE [LARGE SCALE GENOMIC DNA]</scope>
    <source>
        <strain evidence="1 2">RZME27</strain>
    </source>
</reference>
<comment type="caution">
    <text evidence="1">The sequence shown here is derived from an EMBL/GenBank/DDBJ whole genome shotgun (WGS) entry which is preliminary data.</text>
</comment>
<dbReference type="AlphaFoldDB" id="A0A6A8A5U6"/>
<dbReference type="EMBL" id="WIXI01000042">
    <property type="protein sequence ID" value="MQY46655.1"/>
    <property type="molecule type" value="Genomic_DNA"/>
</dbReference>
<name>A0A6A8A5U6_9HYPH</name>
<protein>
    <submittedName>
        <fullName evidence="1">Uncharacterized protein</fullName>
    </submittedName>
</protein>
<sequence length="76" mass="8800">MADELKRLRRENEVLRQERDILKFYGKRLLAGTLSECCGSPMNWPHFHPDSRHKQKGSSTGLRTGLYPTRIDALNC</sequence>
<proteinExistence type="predicted"/>
<organism evidence="1 2">
    <name type="scientific">Endobacterium cereale</name>
    <dbReference type="NCBI Taxonomy" id="2663029"/>
    <lineage>
        <taxon>Bacteria</taxon>
        <taxon>Pseudomonadati</taxon>
        <taxon>Pseudomonadota</taxon>
        <taxon>Alphaproteobacteria</taxon>
        <taxon>Hyphomicrobiales</taxon>
        <taxon>Rhizobiaceae</taxon>
        <taxon>Endobacterium</taxon>
    </lineage>
</organism>